<evidence type="ECO:0000256" key="1">
    <source>
        <dbReference type="SAM" id="SignalP"/>
    </source>
</evidence>
<dbReference type="AlphaFoldDB" id="A0A498ILT7"/>
<accession>A0A498ILT7</accession>
<evidence type="ECO:0000259" key="2">
    <source>
        <dbReference type="Pfam" id="PF23655"/>
    </source>
</evidence>
<protein>
    <recommendedName>
        <fullName evidence="2">LYR motif containing domain-containing protein</fullName>
    </recommendedName>
</protein>
<keyword evidence="4" id="KW-1185">Reference proteome</keyword>
<feature type="non-terminal residue" evidence="3">
    <location>
        <position position="1"/>
    </location>
</feature>
<dbReference type="PANTHER" id="PTHR36724">
    <property type="entry name" value="COMPLEX 1 LYR-LIKE PROTEIN"/>
    <property type="match status" value="1"/>
</dbReference>
<organism evidence="3 4">
    <name type="scientific">Malus domestica</name>
    <name type="common">Apple</name>
    <name type="synonym">Pyrus malus</name>
    <dbReference type="NCBI Taxonomy" id="3750"/>
    <lineage>
        <taxon>Eukaryota</taxon>
        <taxon>Viridiplantae</taxon>
        <taxon>Streptophyta</taxon>
        <taxon>Embryophyta</taxon>
        <taxon>Tracheophyta</taxon>
        <taxon>Spermatophyta</taxon>
        <taxon>Magnoliopsida</taxon>
        <taxon>eudicotyledons</taxon>
        <taxon>Gunneridae</taxon>
        <taxon>Pentapetalae</taxon>
        <taxon>rosids</taxon>
        <taxon>fabids</taxon>
        <taxon>Rosales</taxon>
        <taxon>Rosaceae</taxon>
        <taxon>Amygdaloideae</taxon>
        <taxon>Maleae</taxon>
        <taxon>Malus</taxon>
    </lineage>
</organism>
<dbReference type="PANTHER" id="PTHR36724:SF1">
    <property type="entry name" value="COMPLEX 1 LYR-LIKE PROTEIN"/>
    <property type="match status" value="1"/>
</dbReference>
<evidence type="ECO:0000313" key="3">
    <source>
        <dbReference type="EMBL" id="RXH84518.1"/>
    </source>
</evidence>
<sequence length="132" mass="14477">LLILCLGLGLVSSLAVARRLVCGRREVLRRQHENLAARIVRWRCGRDFGFNGFDGFEFNGAKLNLQTNDICTQPASMPPLCPVSNVLATIVNLAARLAKKAEARAIFMLAADERSLHNVDDSLMLLTTLSPS</sequence>
<evidence type="ECO:0000313" key="4">
    <source>
        <dbReference type="Proteomes" id="UP000290289"/>
    </source>
</evidence>
<feature type="domain" description="LYR motif containing" evidence="2">
    <location>
        <begin position="91"/>
        <end position="121"/>
    </location>
</feature>
<feature type="signal peptide" evidence="1">
    <location>
        <begin position="1"/>
        <end position="17"/>
    </location>
</feature>
<proteinExistence type="predicted"/>
<keyword evidence="1" id="KW-0732">Signal</keyword>
<comment type="caution">
    <text evidence="3">The sequence shown here is derived from an EMBL/GenBank/DDBJ whole genome shotgun (WGS) entry which is preliminary data.</text>
</comment>
<reference evidence="3 4" key="1">
    <citation type="submission" date="2018-10" db="EMBL/GenBank/DDBJ databases">
        <title>A high-quality apple genome assembly.</title>
        <authorList>
            <person name="Hu J."/>
        </authorList>
    </citation>
    <scope>NUCLEOTIDE SEQUENCE [LARGE SCALE GENOMIC DNA]</scope>
    <source>
        <strain evidence="4">cv. HFTH1</strain>
        <tissue evidence="3">Young leaf</tissue>
    </source>
</reference>
<dbReference type="Proteomes" id="UP000290289">
    <property type="component" value="Chromosome 11"/>
</dbReference>
<dbReference type="EMBL" id="RDQH01000337">
    <property type="protein sequence ID" value="RXH84518.1"/>
    <property type="molecule type" value="Genomic_DNA"/>
</dbReference>
<dbReference type="Pfam" id="PF23655">
    <property type="entry name" value="LYRM_2"/>
    <property type="match status" value="1"/>
</dbReference>
<dbReference type="InterPro" id="IPR056185">
    <property type="entry name" value="LYRM_2_plant"/>
</dbReference>
<feature type="chain" id="PRO_5019770533" description="LYR motif containing domain-containing protein" evidence="1">
    <location>
        <begin position="18"/>
        <end position="132"/>
    </location>
</feature>
<gene>
    <name evidence="3" type="ORF">DVH24_032802</name>
</gene>
<name>A0A498ILT7_MALDO</name>